<evidence type="ECO:0000313" key="3">
    <source>
        <dbReference type="Proteomes" id="UP000518266"/>
    </source>
</evidence>
<dbReference type="Proteomes" id="UP000518266">
    <property type="component" value="Unassembled WGS sequence"/>
</dbReference>
<comment type="caution">
    <text evidence="2">The sequence shown here is derived from an EMBL/GenBank/DDBJ whole genome shotgun (WGS) entry which is preliminary data.</text>
</comment>
<organism evidence="2 3">
    <name type="scientific">Dissostichus mawsoni</name>
    <name type="common">Antarctic cod</name>
    <dbReference type="NCBI Taxonomy" id="36200"/>
    <lineage>
        <taxon>Eukaryota</taxon>
        <taxon>Metazoa</taxon>
        <taxon>Chordata</taxon>
        <taxon>Craniata</taxon>
        <taxon>Vertebrata</taxon>
        <taxon>Euteleostomi</taxon>
        <taxon>Actinopterygii</taxon>
        <taxon>Neopterygii</taxon>
        <taxon>Teleostei</taxon>
        <taxon>Neoteleostei</taxon>
        <taxon>Acanthomorphata</taxon>
        <taxon>Eupercaria</taxon>
        <taxon>Perciformes</taxon>
        <taxon>Notothenioidei</taxon>
        <taxon>Nototheniidae</taxon>
        <taxon>Dissostichus</taxon>
    </lineage>
</organism>
<reference evidence="2 3" key="1">
    <citation type="submission" date="2020-03" db="EMBL/GenBank/DDBJ databases">
        <title>Dissostichus mawsoni Genome sequencing and assembly.</title>
        <authorList>
            <person name="Park H."/>
        </authorList>
    </citation>
    <scope>NUCLEOTIDE SEQUENCE [LARGE SCALE GENOMIC DNA]</scope>
    <source>
        <strain evidence="2">DM0001</strain>
        <tissue evidence="2">Muscle</tissue>
    </source>
</reference>
<accession>A0A7J5XGG0</accession>
<dbReference type="AlphaFoldDB" id="A0A7J5XGG0"/>
<proteinExistence type="predicted"/>
<evidence type="ECO:0000256" key="1">
    <source>
        <dbReference type="SAM" id="MobiDB-lite"/>
    </source>
</evidence>
<gene>
    <name evidence="2" type="ORF">F7725_028255</name>
</gene>
<protein>
    <submittedName>
        <fullName evidence="2">Uncharacterized protein</fullName>
    </submittedName>
</protein>
<name>A0A7J5XGG0_DISMA</name>
<feature type="region of interest" description="Disordered" evidence="1">
    <location>
        <begin position="1"/>
        <end position="35"/>
    </location>
</feature>
<dbReference type="EMBL" id="JAAKFY010000025">
    <property type="protein sequence ID" value="KAF3835697.1"/>
    <property type="molecule type" value="Genomic_DNA"/>
</dbReference>
<evidence type="ECO:0000313" key="2">
    <source>
        <dbReference type="EMBL" id="KAF3835697.1"/>
    </source>
</evidence>
<keyword evidence="3" id="KW-1185">Reference proteome</keyword>
<sequence length="94" mass="10066">MSLAPLQSPAAQPSAARRSALRRPPLSAPQPAAAPQDYRVQSGKCARWCEMFCICNGKRSVSMGDLHQASVHPGRLQGIPLCDTSVYTRVTGSD</sequence>